<organism evidence="1 2">
    <name type="scientific">Rhizoctonia solani</name>
    <dbReference type="NCBI Taxonomy" id="456999"/>
    <lineage>
        <taxon>Eukaryota</taxon>
        <taxon>Fungi</taxon>
        <taxon>Dikarya</taxon>
        <taxon>Basidiomycota</taxon>
        <taxon>Agaricomycotina</taxon>
        <taxon>Agaricomycetes</taxon>
        <taxon>Cantharellales</taxon>
        <taxon>Ceratobasidiaceae</taxon>
        <taxon>Rhizoctonia</taxon>
    </lineage>
</organism>
<dbReference type="AlphaFoldDB" id="A0A8H7HCA0"/>
<sequence length="219" mass="24572">MANHGVQSPYLCERLRDENQTTDEAPSVCYLKGSSIEYHVPVTPYPLVLLASSPAERSQQRWNPENRISSTLSPTAELEVAPLSITSLRGAQHTPSYLILASAIEMQGLYHTSGVHGGDSLCEQLSTRAKNNQLKRSTQSDLWHEAYSIKDGCSFVQYVDGPEYHIRYPGRDSRRTAMTYEVHAIMRWSRSQTTYGPSPLAALYYSHINIPLMKHKTSA</sequence>
<gene>
    <name evidence="1" type="ORF">RHS04_03486</name>
</gene>
<dbReference type="Proteomes" id="UP000650582">
    <property type="component" value="Unassembled WGS sequence"/>
</dbReference>
<evidence type="ECO:0000313" key="2">
    <source>
        <dbReference type="Proteomes" id="UP000650582"/>
    </source>
</evidence>
<accession>A0A8H7HCA0</accession>
<comment type="caution">
    <text evidence="1">The sequence shown here is derived from an EMBL/GenBank/DDBJ whole genome shotgun (WGS) entry which is preliminary data.</text>
</comment>
<evidence type="ECO:0000313" key="1">
    <source>
        <dbReference type="EMBL" id="KAF8681483.1"/>
    </source>
</evidence>
<protein>
    <submittedName>
        <fullName evidence="1">Uncharacterized protein</fullName>
    </submittedName>
</protein>
<name>A0A8H7HCA0_9AGAM</name>
<dbReference type="EMBL" id="JACYCC010000036">
    <property type="protein sequence ID" value="KAF8681483.1"/>
    <property type="molecule type" value="Genomic_DNA"/>
</dbReference>
<reference evidence="1" key="1">
    <citation type="submission" date="2020-09" db="EMBL/GenBank/DDBJ databases">
        <title>Comparative genome analyses of four rice-infecting Rhizoctonia solani isolates reveal extensive enrichment of homogalacturonan modification genes.</title>
        <authorList>
            <person name="Lee D.-Y."/>
            <person name="Jeon J."/>
            <person name="Kim K.-T."/>
            <person name="Cheong K."/>
            <person name="Song H."/>
            <person name="Choi G."/>
            <person name="Ko J."/>
            <person name="Opiyo S.O."/>
            <person name="Zuo S."/>
            <person name="Madhav S."/>
            <person name="Lee Y.-H."/>
            <person name="Wang G.-L."/>
        </authorList>
    </citation>
    <scope>NUCLEOTIDE SEQUENCE</scope>
    <source>
        <strain evidence="1">AG1-IA YN-7</strain>
    </source>
</reference>
<proteinExistence type="predicted"/>